<dbReference type="GO" id="GO:0008821">
    <property type="term" value="F:crossover junction DNA endonuclease activity"/>
    <property type="evidence" value="ECO:0007669"/>
    <property type="project" value="UniProtKB-UniRule"/>
</dbReference>
<keyword evidence="9 13" id="KW-0238">DNA-binding</keyword>
<feature type="active site" evidence="13">
    <location>
        <position position="141"/>
    </location>
</feature>
<feature type="active site" evidence="13">
    <location>
        <position position="66"/>
    </location>
</feature>
<proteinExistence type="inferred from homology"/>
<comment type="caution">
    <text evidence="15">The sequence shown here is derived from an EMBL/GenBank/DDBJ whole genome shotgun (WGS) entry which is preliminary data.</text>
</comment>
<dbReference type="PRINTS" id="PR00696">
    <property type="entry name" value="RSOLVASERUVC"/>
</dbReference>
<keyword evidence="2 13" id="KW-0963">Cytoplasm</keyword>
<dbReference type="GO" id="GO:0048476">
    <property type="term" value="C:Holliday junction resolvase complex"/>
    <property type="evidence" value="ECO:0007669"/>
    <property type="project" value="UniProtKB-UniRule"/>
</dbReference>
<dbReference type="InterPro" id="IPR012337">
    <property type="entry name" value="RNaseH-like_sf"/>
</dbReference>
<dbReference type="GO" id="GO:0006310">
    <property type="term" value="P:DNA recombination"/>
    <property type="evidence" value="ECO:0007669"/>
    <property type="project" value="UniProtKB-UniRule"/>
</dbReference>
<evidence type="ECO:0000256" key="5">
    <source>
        <dbReference type="ARBA" id="ARBA00022759"/>
    </source>
</evidence>
<feature type="binding site" evidence="13">
    <location>
        <position position="7"/>
    </location>
    <ligand>
        <name>Mg(2+)</name>
        <dbReference type="ChEBI" id="CHEBI:18420"/>
        <label>1</label>
    </ligand>
</feature>
<dbReference type="Gene3D" id="3.30.420.10">
    <property type="entry name" value="Ribonuclease H-like superfamily/Ribonuclease H"/>
    <property type="match status" value="1"/>
</dbReference>
<dbReference type="GO" id="GO:0000287">
    <property type="term" value="F:magnesium ion binding"/>
    <property type="evidence" value="ECO:0007669"/>
    <property type="project" value="UniProtKB-UniRule"/>
</dbReference>
<keyword evidence="4 13" id="KW-0479">Metal-binding</keyword>
<comment type="similarity">
    <text evidence="1 13">Belongs to the RuvC family.</text>
</comment>
<dbReference type="PANTHER" id="PTHR30194">
    <property type="entry name" value="CROSSOVER JUNCTION ENDODEOXYRIBONUCLEASE RUVC"/>
    <property type="match status" value="1"/>
</dbReference>
<feature type="active site" evidence="13">
    <location>
        <position position="7"/>
    </location>
</feature>
<dbReference type="EC" id="3.1.21.10" evidence="13 14"/>
<evidence type="ECO:0000256" key="8">
    <source>
        <dbReference type="ARBA" id="ARBA00022842"/>
    </source>
</evidence>
<dbReference type="InterPro" id="IPR002176">
    <property type="entry name" value="X-over_junc_endoDNase_RuvC"/>
</dbReference>
<dbReference type="NCBIfam" id="TIGR00228">
    <property type="entry name" value="ruvC"/>
    <property type="match status" value="1"/>
</dbReference>
<keyword evidence="10 13" id="KW-0233">DNA recombination</keyword>
<feature type="binding site" evidence="13">
    <location>
        <position position="141"/>
    </location>
    <ligand>
        <name>Mg(2+)</name>
        <dbReference type="ChEBI" id="CHEBI:18420"/>
        <label>1</label>
    </ligand>
</feature>
<evidence type="ECO:0000256" key="9">
    <source>
        <dbReference type="ARBA" id="ARBA00023125"/>
    </source>
</evidence>
<dbReference type="Proteomes" id="UP000230238">
    <property type="component" value="Unassembled WGS sequence"/>
</dbReference>
<keyword evidence="11 13" id="KW-0234">DNA repair</keyword>
<dbReference type="HAMAP" id="MF_00034">
    <property type="entry name" value="RuvC"/>
    <property type="match status" value="1"/>
</dbReference>
<keyword evidence="7 13" id="KW-0378">Hydrolase</keyword>
<evidence type="ECO:0000256" key="3">
    <source>
        <dbReference type="ARBA" id="ARBA00022722"/>
    </source>
</evidence>
<dbReference type="FunFam" id="3.30.420.10:FF:000002">
    <property type="entry name" value="Crossover junction endodeoxyribonuclease RuvC"/>
    <property type="match status" value="1"/>
</dbReference>
<evidence type="ECO:0000256" key="2">
    <source>
        <dbReference type="ARBA" id="ARBA00022490"/>
    </source>
</evidence>
<evidence type="ECO:0000256" key="4">
    <source>
        <dbReference type="ARBA" id="ARBA00022723"/>
    </source>
</evidence>
<comment type="function">
    <text evidence="13">The RuvA-RuvB-RuvC complex processes Holliday junction (HJ) DNA during genetic recombination and DNA repair. Endonuclease that resolves HJ intermediates. Cleaves cruciform DNA by making single-stranded nicks across the HJ at symmetrical positions within the homologous arms, yielding a 5'-phosphate and a 3'-hydroxyl group; requires a central core of homology in the junction. The consensus cleavage sequence is 5'-(A/T)TT(C/G)-3'. Cleavage occurs on the 3'-side of the TT dinucleotide at the point of strand exchange. HJ branch migration catalyzed by RuvA-RuvB allows RuvC to scan DNA until it finds its consensus sequence, where it cleaves and resolves the cruciform DNA.</text>
</comment>
<evidence type="ECO:0000256" key="6">
    <source>
        <dbReference type="ARBA" id="ARBA00022763"/>
    </source>
</evidence>
<feature type="binding site" evidence="13">
    <location>
        <position position="66"/>
    </location>
    <ligand>
        <name>Mg(2+)</name>
        <dbReference type="ChEBI" id="CHEBI:18420"/>
        <label>2</label>
    </ligand>
</feature>
<evidence type="ECO:0000256" key="1">
    <source>
        <dbReference type="ARBA" id="ARBA00009518"/>
    </source>
</evidence>
<comment type="subunit">
    <text evidence="13">Homodimer which binds Holliday junction (HJ) DNA. The HJ becomes 2-fold symmetrical on binding to RuvC with unstacked arms; it has a different conformation from HJ DNA in complex with RuvA. In the full resolvosome a probable DNA-RuvA(4)-RuvB(12)-RuvC(2) complex forms which resolves the HJ.</text>
</comment>
<comment type="cofactor">
    <cofactor evidence="13">
        <name>Mg(2+)</name>
        <dbReference type="ChEBI" id="CHEBI:18420"/>
    </cofactor>
    <text evidence="13">Binds 2 Mg(2+) ion per subunit.</text>
</comment>
<reference evidence="16" key="1">
    <citation type="submission" date="2017-09" db="EMBL/GenBank/DDBJ databases">
        <title>Depth-based differentiation of microbial function through sediment-hosted aquifers and enrichment of novel symbionts in the deep terrestrial subsurface.</title>
        <authorList>
            <person name="Probst A.J."/>
            <person name="Ladd B."/>
            <person name="Jarett J.K."/>
            <person name="Geller-Mcgrath D.E."/>
            <person name="Sieber C.M.K."/>
            <person name="Emerson J.B."/>
            <person name="Anantharaman K."/>
            <person name="Thomas B.C."/>
            <person name="Malmstrom R."/>
            <person name="Stieglmeier M."/>
            <person name="Klingl A."/>
            <person name="Woyke T."/>
            <person name="Ryan C.M."/>
            <person name="Banfield J.F."/>
        </authorList>
    </citation>
    <scope>NUCLEOTIDE SEQUENCE [LARGE SCALE GENOMIC DNA]</scope>
</reference>
<protein>
    <recommendedName>
        <fullName evidence="13 14">Crossover junction endodeoxyribonuclease RuvC</fullName>
        <ecNumber evidence="13 14">3.1.21.10</ecNumber>
    </recommendedName>
    <alternativeName>
        <fullName evidence="13">Holliday junction nuclease RuvC</fullName>
    </alternativeName>
    <alternativeName>
        <fullName evidence="13">Holliday junction resolvase RuvC</fullName>
    </alternativeName>
</protein>
<evidence type="ECO:0000256" key="7">
    <source>
        <dbReference type="ARBA" id="ARBA00022801"/>
    </source>
</evidence>
<keyword evidence="5 13" id="KW-0255">Endonuclease</keyword>
<evidence type="ECO:0000313" key="15">
    <source>
        <dbReference type="EMBL" id="PIY95861.1"/>
    </source>
</evidence>
<comment type="subcellular location">
    <subcellularLocation>
        <location evidence="13">Cytoplasm</location>
    </subcellularLocation>
</comment>
<organism evidence="15 16">
    <name type="scientific">Candidatus Jorgensenbacteria bacterium CG_4_10_14_0_8_um_filter_39_13</name>
    <dbReference type="NCBI Taxonomy" id="1974589"/>
    <lineage>
        <taxon>Bacteria</taxon>
        <taxon>Candidatus Joergenseniibacteriota</taxon>
    </lineage>
</organism>
<dbReference type="GO" id="GO:0003677">
    <property type="term" value="F:DNA binding"/>
    <property type="evidence" value="ECO:0007669"/>
    <property type="project" value="UniProtKB-KW"/>
</dbReference>
<comment type="catalytic activity">
    <reaction evidence="12 13">
        <text>Endonucleolytic cleavage at a junction such as a reciprocal single-stranded crossover between two homologous DNA duplexes (Holliday junction).</text>
        <dbReference type="EC" id="3.1.21.10"/>
    </reaction>
</comment>
<dbReference type="GO" id="GO:0005737">
    <property type="term" value="C:cytoplasm"/>
    <property type="evidence" value="ECO:0007669"/>
    <property type="project" value="UniProtKB-SubCell"/>
</dbReference>
<evidence type="ECO:0000256" key="12">
    <source>
        <dbReference type="ARBA" id="ARBA00029354"/>
    </source>
</evidence>
<dbReference type="EMBL" id="PFME01000030">
    <property type="protein sequence ID" value="PIY95861.1"/>
    <property type="molecule type" value="Genomic_DNA"/>
</dbReference>
<dbReference type="AlphaFoldDB" id="A0A2M7RH95"/>
<keyword evidence="6 13" id="KW-0227">DNA damage</keyword>
<evidence type="ECO:0000256" key="10">
    <source>
        <dbReference type="ARBA" id="ARBA00023172"/>
    </source>
</evidence>
<dbReference type="SUPFAM" id="SSF53098">
    <property type="entry name" value="Ribonuclease H-like"/>
    <property type="match status" value="1"/>
</dbReference>
<dbReference type="InterPro" id="IPR036397">
    <property type="entry name" value="RNaseH_sf"/>
</dbReference>
<evidence type="ECO:0000256" key="13">
    <source>
        <dbReference type="HAMAP-Rule" id="MF_00034"/>
    </source>
</evidence>
<dbReference type="CDD" id="cd16962">
    <property type="entry name" value="RuvC"/>
    <property type="match status" value="1"/>
</dbReference>
<gene>
    <name evidence="13 15" type="primary">ruvC</name>
    <name evidence="15" type="ORF">COY65_02155</name>
</gene>
<evidence type="ECO:0000256" key="11">
    <source>
        <dbReference type="ARBA" id="ARBA00023204"/>
    </source>
</evidence>
<dbReference type="Pfam" id="PF02075">
    <property type="entry name" value="RuvC"/>
    <property type="match status" value="1"/>
</dbReference>
<name>A0A2M7RH95_9BACT</name>
<evidence type="ECO:0000256" key="14">
    <source>
        <dbReference type="NCBIfam" id="TIGR00228"/>
    </source>
</evidence>
<sequence>MIILGIDPGSVRIGYGAIRQEKNQLFYLKSGLLNFPSHPAEQRLLAVQKSFKKLLRGIRPDLIGLEKIYFVKNQKTGLEVAQSRGIIIAAILEQKIPFIEMTPPEIKKALTGDGRADKKGVAKMVSFFLHLNKNQIPKIDDITDALAIAISSSYKNIKLT</sequence>
<keyword evidence="3 13" id="KW-0540">Nuclease</keyword>
<evidence type="ECO:0000313" key="16">
    <source>
        <dbReference type="Proteomes" id="UP000230238"/>
    </source>
</evidence>
<keyword evidence="8 13" id="KW-0460">Magnesium</keyword>
<dbReference type="GO" id="GO:0006281">
    <property type="term" value="P:DNA repair"/>
    <property type="evidence" value="ECO:0007669"/>
    <property type="project" value="UniProtKB-UniRule"/>
</dbReference>
<dbReference type="PANTHER" id="PTHR30194:SF3">
    <property type="entry name" value="CROSSOVER JUNCTION ENDODEOXYRIBONUCLEASE RUVC"/>
    <property type="match status" value="1"/>
</dbReference>
<accession>A0A2M7RH95</accession>